<dbReference type="KEGG" id="fhl:OE105_07240"/>
<protein>
    <submittedName>
        <fullName evidence="3">Uncharacterized protein</fullName>
    </submittedName>
</protein>
<sequence>MRAKTPIFVYILLLLALLGFIALLQTNPHALVRYLLGTVIVIFILLLLFKYISPTNMTRREEDRAFAKAAKYSKKRMKKLSTNNKKKAHRSKHALRRNRNHLTVIEGKKGKKKSRALH</sequence>
<accession>A0A9E8RXR2</accession>
<evidence type="ECO:0000313" key="4">
    <source>
        <dbReference type="Proteomes" id="UP001164726"/>
    </source>
</evidence>
<evidence type="ECO:0000313" key="3">
    <source>
        <dbReference type="EMBL" id="WAA11433.1"/>
    </source>
</evidence>
<name>A0A9E8RXR2_9BACI</name>
<keyword evidence="2" id="KW-0812">Transmembrane</keyword>
<dbReference type="AlphaFoldDB" id="A0A9E8RXR2"/>
<dbReference type="RefSeq" id="WP_275419544.1">
    <property type="nucleotide sequence ID" value="NZ_CP106877.1"/>
</dbReference>
<proteinExistence type="predicted"/>
<dbReference type="NCBIfam" id="NF041554">
    <property type="entry name" value="SA1362_fam"/>
    <property type="match status" value="1"/>
</dbReference>
<feature type="region of interest" description="Disordered" evidence="1">
    <location>
        <begin position="77"/>
        <end position="118"/>
    </location>
</feature>
<feature type="transmembrane region" description="Helical" evidence="2">
    <location>
        <begin position="7"/>
        <end position="25"/>
    </location>
</feature>
<feature type="transmembrane region" description="Helical" evidence="2">
    <location>
        <begin position="31"/>
        <end position="52"/>
    </location>
</feature>
<dbReference type="InterPro" id="IPR048110">
    <property type="entry name" value="SA1362/YqhP-like"/>
</dbReference>
<dbReference type="EMBL" id="CP106877">
    <property type="protein sequence ID" value="WAA11433.1"/>
    <property type="molecule type" value="Genomic_DNA"/>
</dbReference>
<keyword evidence="2" id="KW-1133">Transmembrane helix</keyword>
<evidence type="ECO:0000256" key="2">
    <source>
        <dbReference type="SAM" id="Phobius"/>
    </source>
</evidence>
<gene>
    <name evidence="3" type="ORF">OE105_07240</name>
</gene>
<dbReference type="Proteomes" id="UP001164726">
    <property type="component" value="Chromosome"/>
</dbReference>
<keyword evidence="4" id="KW-1185">Reference proteome</keyword>
<feature type="compositionally biased region" description="Basic residues" evidence="1">
    <location>
        <begin position="109"/>
        <end position="118"/>
    </location>
</feature>
<keyword evidence="2" id="KW-0472">Membrane</keyword>
<feature type="compositionally biased region" description="Basic residues" evidence="1">
    <location>
        <begin position="77"/>
        <end position="100"/>
    </location>
</feature>
<evidence type="ECO:0000256" key="1">
    <source>
        <dbReference type="SAM" id="MobiDB-lite"/>
    </source>
</evidence>
<reference evidence="3" key="1">
    <citation type="submission" date="2022-09" db="EMBL/GenBank/DDBJ databases">
        <title>Complete Genomes of Fervidibacillus albus and Fervidibacillus halotolerans isolated from tidal flat sediments.</title>
        <authorList>
            <person name="Kwon K.K."/>
            <person name="Yang S.-H."/>
            <person name="Park M.J."/>
            <person name="Oh H.-M."/>
        </authorList>
    </citation>
    <scope>NUCLEOTIDE SEQUENCE</scope>
    <source>
        <strain evidence="3">MEBiC13594</strain>
    </source>
</reference>
<organism evidence="3 4">
    <name type="scientific">Fervidibacillus halotolerans</name>
    <dbReference type="NCBI Taxonomy" id="2980027"/>
    <lineage>
        <taxon>Bacteria</taxon>
        <taxon>Bacillati</taxon>
        <taxon>Bacillota</taxon>
        <taxon>Bacilli</taxon>
        <taxon>Bacillales</taxon>
        <taxon>Bacillaceae</taxon>
        <taxon>Fervidibacillus</taxon>
    </lineage>
</organism>